<evidence type="ECO:0000313" key="3">
    <source>
        <dbReference type="Proteomes" id="UP000615446"/>
    </source>
</evidence>
<feature type="chain" id="PRO_5034035848" evidence="1">
    <location>
        <begin position="20"/>
        <end position="79"/>
    </location>
</feature>
<sequence length="79" mass="8535">MKFNLFLLFLIIHSIVVLAVPSILTKRDCPERCEDCGIGVICCSSDDTCKALGPSAYCDYADENPCSALTGNKCEITGQ</sequence>
<organism evidence="2 3">
    <name type="scientific">Rhizophagus clarus</name>
    <dbReference type="NCBI Taxonomy" id="94130"/>
    <lineage>
        <taxon>Eukaryota</taxon>
        <taxon>Fungi</taxon>
        <taxon>Fungi incertae sedis</taxon>
        <taxon>Mucoromycota</taxon>
        <taxon>Glomeromycotina</taxon>
        <taxon>Glomeromycetes</taxon>
        <taxon>Glomerales</taxon>
        <taxon>Glomeraceae</taxon>
        <taxon>Rhizophagus</taxon>
    </lineage>
</organism>
<accession>A0A8H3KV05</accession>
<feature type="signal peptide" evidence="1">
    <location>
        <begin position="1"/>
        <end position="19"/>
    </location>
</feature>
<comment type="caution">
    <text evidence="2">The sequence shown here is derived from an EMBL/GenBank/DDBJ whole genome shotgun (WGS) entry which is preliminary data.</text>
</comment>
<reference evidence="2" key="1">
    <citation type="submission" date="2019-10" db="EMBL/GenBank/DDBJ databases">
        <title>Conservation and host-specific expression of non-tandemly repeated heterogenous ribosome RNA gene in arbuscular mycorrhizal fungi.</title>
        <authorList>
            <person name="Maeda T."/>
            <person name="Kobayashi Y."/>
            <person name="Nakagawa T."/>
            <person name="Ezawa T."/>
            <person name="Yamaguchi K."/>
            <person name="Bino T."/>
            <person name="Nishimoto Y."/>
            <person name="Shigenobu S."/>
            <person name="Kawaguchi M."/>
        </authorList>
    </citation>
    <scope>NUCLEOTIDE SEQUENCE</scope>
    <source>
        <strain evidence="2">HR1</strain>
    </source>
</reference>
<dbReference type="Proteomes" id="UP000615446">
    <property type="component" value="Unassembled WGS sequence"/>
</dbReference>
<keyword evidence="1" id="KW-0732">Signal</keyword>
<gene>
    <name evidence="2" type="ORF">RCL2_000196800</name>
</gene>
<protein>
    <submittedName>
        <fullName evidence="2">Uncharacterized protein</fullName>
    </submittedName>
</protein>
<evidence type="ECO:0000256" key="1">
    <source>
        <dbReference type="SAM" id="SignalP"/>
    </source>
</evidence>
<evidence type="ECO:0000313" key="2">
    <source>
        <dbReference type="EMBL" id="GES74488.1"/>
    </source>
</evidence>
<proteinExistence type="predicted"/>
<dbReference type="AlphaFoldDB" id="A0A8H3KV05"/>
<dbReference type="EMBL" id="BLAL01000012">
    <property type="protein sequence ID" value="GES74488.1"/>
    <property type="molecule type" value="Genomic_DNA"/>
</dbReference>
<name>A0A8H3KV05_9GLOM</name>